<evidence type="ECO:0000259" key="2">
    <source>
        <dbReference type="PROSITE" id="PS50110"/>
    </source>
</evidence>
<protein>
    <submittedName>
        <fullName evidence="4">Two-component system response regulator</fullName>
    </submittedName>
</protein>
<gene>
    <name evidence="4" type="ORF">DIC66_05390</name>
</gene>
<feature type="modified residue" description="4-aspartylphosphate" evidence="1">
    <location>
        <position position="67"/>
    </location>
</feature>
<dbReference type="InterPro" id="IPR003607">
    <property type="entry name" value="HD/PDEase_dom"/>
</dbReference>
<dbReference type="SUPFAM" id="SSF109604">
    <property type="entry name" value="HD-domain/PDEase-like"/>
    <property type="match status" value="1"/>
</dbReference>
<sequence length="402" mass="44479">MHSTNIQAERSEGHLGRDSILVVDVDPGNLARISGMLDANYRVFVTPIAADALEFAVREQPDLILLDILTPGNHGYALCRQLKDNPLTKHIPVVFLAGRTDLEHEETWLQMGAADYVTHPIRPGILLLRLHAHMAQATVSRAIRQSNDILKVEVANRTRQLLAMQDITILAMASLSETRDSDTGNHLLRTQNYVRLLAQHMQDKPGYADFLSDEVVNILHRCAPLHDIGKVGIPDRILLKAGRYTEEEYEQMKRHPALGRDALSGAQRLAGGSDQLPGAQGHFFEIAKDLVYAHHEKWDGTGYPEGLKGCDIPVPARLMAVADVYDALISPRVYKPAMTHAKAKQIILQGRGTFFAPEIVDAFMDLDAEFQQIARRFADTDGDLAVKADFALSAFGPVGSFM</sequence>
<dbReference type="InterPro" id="IPR052020">
    <property type="entry name" value="Cyclic_di-GMP/3'3'-cGAMP_PDE"/>
</dbReference>
<dbReference type="AlphaFoldDB" id="A0A3E1RHQ5"/>
<dbReference type="RefSeq" id="WP_117174793.1">
    <property type="nucleotide sequence ID" value="NZ_QFZK01000002.1"/>
</dbReference>
<dbReference type="OrthoDB" id="9800897at2"/>
<name>A0A3E1RHQ5_9BURK</name>
<keyword evidence="1" id="KW-0597">Phosphoprotein</keyword>
<dbReference type="SUPFAM" id="SSF52172">
    <property type="entry name" value="CheY-like"/>
    <property type="match status" value="1"/>
</dbReference>
<feature type="domain" description="HD-GYP" evidence="3">
    <location>
        <begin position="161"/>
        <end position="379"/>
    </location>
</feature>
<organism evidence="4 5">
    <name type="scientific">Rhodoferax lacus</name>
    <dbReference type="NCBI Taxonomy" id="2184758"/>
    <lineage>
        <taxon>Bacteria</taxon>
        <taxon>Pseudomonadati</taxon>
        <taxon>Pseudomonadota</taxon>
        <taxon>Betaproteobacteria</taxon>
        <taxon>Burkholderiales</taxon>
        <taxon>Comamonadaceae</taxon>
        <taxon>Rhodoferax</taxon>
    </lineage>
</organism>
<dbReference type="Proteomes" id="UP000260665">
    <property type="component" value="Unassembled WGS sequence"/>
</dbReference>
<proteinExistence type="predicted"/>
<feature type="domain" description="Response regulatory" evidence="2">
    <location>
        <begin position="19"/>
        <end position="134"/>
    </location>
</feature>
<dbReference type="Gene3D" id="1.10.3210.10">
    <property type="entry name" value="Hypothetical protein af1432"/>
    <property type="match status" value="1"/>
</dbReference>
<dbReference type="GO" id="GO:0000160">
    <property type="term" value="P:phosphorelay signal transduction system"/>
    <property type="evidence" value="ECO:0007669"/>
    <property type="project" value="InterPro"/>
</dbReference>
<dbReference type="EMBL" id="QFZK01000002">
    <property type="protein sequence ID" value="RFO98150.1"/>
    <property type="molecule type" value="Genomic_DNA"/>
</dbReference>
<dbReference type="Gene3D" id="3.40.50.2300">
    <property type="match status" value="1"/>
</dbReference>
<dbReference type="PANTHER" id="PTHR45228">
    <property type="entry name" value="CYCLIC DI-GMP PHOSPHODIESTERASE TM_0186-RELATED"/>
    <property type="match status" value="1"/>
</dbReference>
<dbReference type="InterPro" id="IPR001789">
    <property type="entry name" value="Sig_transdc_resp-reg_receiver"/>
</dbReference>
<dbReference type="InterPro" id="IPR011006">
    <property type="entry name" value="CheY-like_superfamily"/>
</dbReference>
<comment type="caution">
    <text evidence="4">The sequence shown here is derived from an EMBL/GenBank/DDBJ whole genome shotgun (WGS) entry which is preliminary data.</text>
</comment>
<evidence type="ECO:0000313" key="4">
    <source>
        <dbReference type="EMBL" id="RFO98150.1"/>
    </source>
</evidence>
<evidence type="ECO:0000256" key="1">
    <source>
        <dbReference type="PROSITE-ProRule" id="PRU00169"/>
    </source>
</evidence>
<dbReference type="CDD" id="cd00077">
    <property type="entry name" value="HDc"/>
    <property type="match status" value="1"/>
</dbReference>
<dbReference type="GO" id="GO:0008081">
    <property type="term" value="F:phosphoric diester hydrolase activity"/>
    <property type="evidence" value="ECO:0007669"/>
    <property type="project" value="UniProtKB-ARBA"/>
</dbReference>
<reference evidence="4 5" key="1">
    <citation type="submission" date="2018-05" db="EMBL/GenBank/DDBJ databases">
        <title>Rhodoferax soyangensis sp.nov., isolated from an oligotrophic freshwater lake.</title>
        <authorList>
            <person name="Park M."/>
        </authorList>
    </citation>
    <scope>NUCLEOTIDE SEQUENCE [LARGE SCALE GENOMIC DNA]</scope>
    <source>
        <strain evidence="4 5">IMCC26218</strain>
    </source>
</reference>
<evidence type="ECO:0000259" key="3">
    <source>
        <dbReference type="PROSITE" id="PS51832"/>
    </source>
</evidence>
<evidence type="ECO:0000313" key="5">
    <source>
        <dbReference type="Proteomes" id="UP000260665"/>
    </source>
</evidence>
<dbReference type="Pfam" id="PF00072">
    <property type="entry name" value="Response_reg"/>
    <property type="match status" value="1"/>
</dbReference>
<keyword evidence="5" id="KW-1185">Reference proteome</keyword>
<dbReference type="Pfam" id="PF13487">
    <property type="entry name" value="HD_5"/>
    <property type="match status" value="1"/>
</dbReference>
<dbReference type="SMART" id="SM00448">
    <property type="entry name" value="REC"/>
    <property type="match status" value="1"/>
</dbReference>
<dbReference type="InterPro" id="IPR037522">
    <property type="entry name" value="HD_GYP_dom"/>
</dbReference>
<accession>A0A3E1RHQ5</accession>
<dbReference type="PROSITE" id="PS51832">
    <property type="entry name" value="HD_GYP"/>
    <property type="match status" value="1"/>
</dbReference>
<dbReference type="SMART" id="SM00471">
    <property type="entry name" value="HDc"/>
    <property type="match status" value="1"/>
</dbReference>
<dbReference type="PROSITE" id="PS50110">
    <property type="entry name" value="RESPONSE_REGULATORY"/>
    <property type="match status" value="1"/>
</dbReference>
<dbReference type="PANTHER" id="PTHR45228:SF5">
    <property type="entry name" value="CYCLIC DI-GMP PHOSPHODIESTERASE VC_1348-RELATED"/>
    <property type="match status" value="1"/>
</dbReference>